<name>A0A9P6MJ53_9FUNG</name>
<comment type="caution">
    <text evidence="11">The sequence shown here is derived from an EMBL/GenBank/DDBJ whole genome shotgun (WGS) entry which is preliminary data.</text>
</comment>
<feature type="transmembrane region" description="Helical" evidence="9">
    <location>
        <begin position="162"/>
        <end position="185"/>
    </location>
</feature>
<evidence type="ECO:0000256" key="1">
    <source>
        <dbReference type="ARBA" id="ARBA00004141"/>
    </source>
</evidence>
<keyword evidence="3 9" id="KW-0812">Transmembrane</keyword>
<evidence type="ECO:0000256" key="3">
    <source>
        <dbReference type="ARBA" id="ARBA00022692"/>
    </source>
</evidence>
<dbReference type="GO" id="GO:0015271">
    <property type="term" value="F:outward rectifier potassium channel activity"/>
    <property type="evidence" value="ECO:0007669"/>
    <property type="project" value="TreeGrafter"/>
</dbReference>
<accession>A0A9P6MJ53</accession>
<feature type="transmembrane region" description="Helical" evidence="9">
    <location>
        <begin position="240"/>
        <end position="259"/>
    </location>
</feature>
<dbReference type="SUPFAM" id="SSF81324">
    <property type="entry name" value="Voltage-gated potassium channels"/>
    <property type="match status" value="2"/>
</dbReference>
<feature type="transmembrane region" description="Helical" evidence="9">
    <location>
        <begin position="296"/>
        <end position="315"/>
    </location>
</feature>
<dbReference type="Pfam" id="PF07885">
    <property type="entry name" value="Ion_trans_2"/>
    <property type="match status" value="1"/>
</dbReference>
<gene>
    <name evidence="11" type="primary">TOK1_2</name>
    <name evidence="11" type="ORF">BGZ65_001446</name>
</gene>
<keyword evidence="12" id="KW-1185">Reference proteome</keyword>
<feature type="transmembrane region" description="Helical" evidence="9">
    <location>
        <begin position="91"/>
        <end position="118"/>
    </location>
</feature>
<feature type="transmembrane region" description="Helical" evidence="9">
    <location>
        <begin position="130"/>
        <end position="150"/>
    </location>
</feature>
<comment type="subcellular location">
    <subcellularLocation>
        <location evidence="1">Membrane</location>
        <topology evidence="1">Multi-pass membrane protein</topology>
    </subcellularLocation>
</comment>
<evidence type="ECO:0000256" key="4">
    <source>
        <dbReference type="ARBA" id="ARBA00022989"/>
    </source>
</evidence>
<keyword evidence="2" id="KW-0813">Transport</keyword>
<organism evidence="11 12">
    <name type="scientific">Modicella reniformis</name>
    <dbReference type="NCBI Taxonomy" id="1440133"/>
    <lineage>
        <taxon>Eukaryota</taxon>
        <taxon>Fungi</taxon>
        <taxon>Fungi incertae sedis</taxon>
        <taxon>Mucoromycota</taxon>
        <taxon>Mortierellomycotina</taxon>
        <taxon>Mortierellomycetes</taxon>
        <taxon>Mortierellales</taxon>
        <taxon>Mortierellaceae</taxon>
        <taxon>Modicella</taxon>
    </lineage>
</organism>
<dbReference type="InterPro" id="IPR013099">
    <property type="entry name" value="K_chnl_dom"/>
</dbReference>
<evidence type="ECO:0000256" key="9">
    <source>
        <dbReference type="SAM" id="Phobius"/>
    </source>
</evidence>
<feature type="domain" description="Potassium channel" evidence="10">
    <location>
        <begin position="248"/>
        <end position="318"/>
    </location>
</feature>
<dbReference type="InterPro" id="IPR003280">
    <property type="entry name" value="2pore_dom_K_chnl"/>
</dbReference>
<dbReference type="Proteomes" id="UP000749646">
    <property type="component" value="Unassembled WGS sequence"/>
</dbReference>
<dbReference type="EMBL" id="JAAAHW010000327">
    <property type="protein sequence ID" value="KAG0003686.1"/>
    <property type="molecule type" value="Genomic_DNA"/>
</dbReference>
<evidence type="ECO:0000256" key="5">
    <source>
        <dbReference type="ARBA" id="ARBA00023065"/>
    </source>
</evidence>
<dbReference type="GO" id="GO:0030322">
    <property type="term" value="P:stabilization of membrane potential"/>
    <property type="evidence" value="ECO:0007669"/>
    <property type="project" value="TreeGrafter"/>
</dbReference>
<evidence type="ECO:0000259" key="10">
    <source>
        <dbReference type="Pfam" id="PF07885"/>
    </source>
</evidence>
<keyword evidence="7 11" id="KW-0407">Ion channel</keyword>
<feature type="transmembrane region" description="Helical" evidence="9">
    <location>
        <begin position="50"/>
        <end position="71"/>
    </location>
</feature>
<reference evidence="11" key="1">
    <citation type="journal article" date="2020" name="Fungal Divers.">
        <title>Resolving the Mortierellaceae phylogeny through synthesis of multi-gene phylogenetics and phylogenomics.</title>
        <authorList>
            <person name="Vandepol N."/>
            <person name="Liber J."/>
            <person name="Desiro A."/>
            <person name="Na H."/>
            <person name="Kennedy M."/>
            <person name="Barry K."/>
            <person name="Grigoriev I.V."/>
            <person name="Miller A.N."/>
            <person name="O'Donnell K."/>
            <person name="Stajich J.E."/>
            <person name="Bonito G."/>
        </authorList>
    </citation>
    <scope>NUCLEOTIDE SEQUENCE</scope>
    <source>
        <strain evidence="11">MES-2147</strain>
    </source>
</reference>
<keyword evidence="5" id="KW-0406">Ion transport</keyword>
<proteinExistence type="predicted"/>
<dbReference type="AlphaFoldDB" id="A0A9P6MJ53"/>
<dbReference type="Gene3D" id="1.10.287.70">
    <property type="match status" value="2"/>
</dbReference>
<evidence type="ECO:0000256" key="6">
    <source>
        <dbReference type="ARBA" id="ARBA00023136"/>
    </source>
</evidence>
<protein>
    <submittedName>
        <fullName evidence="11">Potassium channel</fullName>
    </submittedName>
</protein>
<evidence type="ECO:0000313" key="12">
    <source>
        <dbReference type="Proteomes" id="UP000749646"/>
    </source>
</evidence>
<evidence type="ECO:0000256" key="2">
    <source>
        <dbReference type="ARBA" id="ARBA00022448"/>
    </source>
</evidence>
<feature type="region of interest" description="Disordered" evidence="8">
    <location>
        <begin position="377"/>
        <end position="434"/>
    </location>
</feature>
<sequence length="459" mass="52196">MIGALQAYTILTAVRCIAEPAWIVLETSTDKSGSRPDPSQPGVISEKERWFLAFAIAFTLMSCAGVTLRVMDKLPWLRRISVFGAYLQSYQYSHGFLACVITVILSILVAVMLTVDWWRGFPSAGLSATLKALIISSFIMTVVIIIGAVVYTWLEGWTFDDAVNFCIVSFSTIGVSAIGFFIVSLRNAVVEQFQWRLIEQFSRPAHLNRVQNRMSVKDLSFPMARHQEEERVKTMVRRKMIIRMIIIWITLWFGGASVFCAFEEWSYLESLYFCYVTLTTIGFGDYIPKEPGSIEFWNIYVFIGLTIFAYVLSLFSESMASHIHFADDVAIDEDEESYVWEHYDGDPHSPFVIVHDGILGLEGMKWSLQDRQHRVAPYHPYDDNASEAQLSPVDQPGPQRNNQDRPSRQGWIRTKSSDSNVRAVGDGRRNKSRAVGRILTVPTKVCRQMSQAEYYMTQG</sequence>
<keyword evidence="4 9" id="KW-1133">Transmembrane helix</keyword>
<dbReference type="GO" id="GO:0022841">
    <property type="term" value="F:potassium ion leak channel activity"/>
    <property type="evidence" value="ECO:0007669"/>
    <property type="project" value="TreeGrafter"/>
</dbReference>
<evidence type="ECO:0000256" key="7">
    <source>
        <dbReference type="ARBA" id="ARBA00023303"/>
    </source>
</evidence>
<keyword evidence="6 9" id="KW-0472">Membrane</keyword>
<dbReference type="OrthoDB" id="297496at2759"/>
<dbReference type="PANTHER" id="PTHR11003:SF291">
    <property type="entry name" value="IP11374P"/>
    <property type="match status" value="1"/>
</dbReference>
<dbReference type="GO" id="GO:0005886">
    <property type="term" value="C:plasma membrane"/>
    <property type="evidence" value="ECO:0007669"/>
    <property type="project" value="TreeGrafter"/>
</dbReference>
<evidence type="ECO:0000256" key="8">
    <source>
        <dbReference type="SAM" id="MobiDB-lite"/>
    </source>
</evidence>
<dbReference type="PANTHER" id="PTHR11003">
    <property type="entry name" value="POTASSIUM CHANNEL, SUBFAMILY K"/>
    <property type="match status" value="1"/>
</dbReference>
<evidence type="ECO:0000313" key="11">
    <source>
        <dbReference type="EMBL" id="KAG0003686.1"/>
    </source>
</evidence>